<dbReference type="InterPro" id="IPR006680">
    <property type="entry name" value="Amidohydro-rel"/>
</dbReference>
<name>A0A238YKX7_9BACT</name>
<evidence type="ECO:0000313" key="4">
    <source>
        <dbReference type="Proteomes" id="UP000198310"/>
    </source>
</evidence>
<gene>
    <name evidence="3" type="ORF">SAMN06269173_105341</name>
</gene>
<feature type="domain" description="Amidohydrolase-related" evidence="2">
    <location>
        <begin position="83"/>
        <end position="431"/>
    </location>
</feature>
<dbReference type="SUPFAM" id="SSF51556">
    <property type="entry name" value="Metallo-dependent hydrolases"/>
    <property type="match status" value="1"/>
</dbReference>
<dbReference type="Proteomes" id="UP000198310">
    <property type="component" value="Unassembled WGS sequence"/>
</dbReference>
<dbReference type="CDD" id="cd01299">
    <property type="entry name" value="Met_dep_hydrolase_A"/>
    <property type="match status" value="1"/>
</dbReference>
<feature type="signal peptide" evidence="1">
    <location>
        <begin position="1"/>
        <end position="28"/>
    </location>
</feature>
<organism evidence="3 4">
    <name type="scientific">Hymenobacter mucosus</name>
    <dbReference type="NCBI Taxonomy" id="1411120"/>
    <lineage>
        <taxon>Bacteria</taxon>
        <taxon>Pseudomonadati</taxon>
        <taxon>Bacteroidota</taxon>
        <taxon>Cytophagia</taxon>
        <taxon>Cytophagales</taxon>
        <taxon>Hymenobacteraceae</taxon>
        <taxon>Hymenobacter</taxon>
    </lineage>
</organism>
<dbReference type="Gene3D" id="2.30.40.10">
    <property type="entry name" value="Urease, subunit C, domain 1"/>
    <property type="match status" value="1"/>
</dbReference>
<keyword evidence="1" id="KW-0732">Signal</keyword>
<accession>A0A238YKX7</accession>
<dbReference type="AlphaFoldDB" id="A0A238YKX7"/>
<evidence type="ECO:0000259" key="2">
    <source>
        <dbReference type="Pfam" id="PF01979"/>
    </source>
</evidence>
<dbReference type="RefSeq" id="WP_245855360.1">
    <property type="nucleotide sequence ID" value="NZ_FZNS01000005.1"/>
</dbReference>
<protein>
    <submittedName>
        <fullName evidence="3">Imidazolonepropionase</fullName>
    </submittedName>
</protein>
<sequence>MLATCTRLCLLPAMWVGFSLLTTTPALAQKTYMHCGRLLDMRQDRLQPEMTLVVENGRVVAVERGYTAPTTGNDKVIDLKNRTVMPGLIDCHVHLEGETSKDQFLQEFTQNPADVAFGSLSHARLTLMAGFTTVRDLGGSGVNLALRNAVARGEVVGPRIFTVGKAISGTGGHMDPTNGYRQDLMGIPGPSEGVANGPDQCRQAVREQYKRGADLIKIASTGGVLSVAKDGSGAQMTEEEIRAIVETARDLGLKVACHAHGAEGMKRAIRAGVTSIEHGTLMDDETMKLMKKYGTWYVPTITAGKSVADSAKIPNYYPPLVTPKALAIGPKLQETFGRAYKAGVKIAFGTDAAVFRHGVNALEFRYMVEAGMPPLQALRSATVHAAELLGQSSSLGTLEPGKLADVVAVEGDPLQDIGAMQKVRFVMKQGVVYRQE</sequence>
<dbReference type="Pfam" id="PF01979">
    <property type="entry name" value="Amidohydro_1"/>
    <property type="match status" value="1"/>
</dbReference>
<dbReference type="PANTHER" id="PTHR43135:SF3">
    <property type="entry name" value="ALPHA-D-RIBOSE 1-METHYLPHOSPHONATE 5-TRIPHOSPHATE DIPHOSPHATASE"/>
    <property type="match status" value="1"/>
</dbReference>
<dbReference type="GO" id="GO:0016810">
    <property type="term" value="F:hydrolase activity, acting on carbon-nitrogen (but not peptide) bonds"/>
    <property type="evidence" value="ECO:0007669"/>
    <property type="project" value="InterPro"/>
</dbReference>
<dbReference type="InterPro" id="IPR032466">
    <property type="entry name" value="Metal_Hydrolase"/>
</dbReference>
<dbReference type="InterPro" id="IPR051781">
    <property type="entry name" value="Metallo-dep_Hydrolase"/>
</dbReference>
<evidence type="ECO:0000313" key="3">
    <source>
        <dbReference type="EMBL" id="SNR71825.1"/>
    </source>
</evidence>
<feature type="chain" id="PRO_5012624654" evidence="1">
    <location>
        <begin position="29"/>
        <end position="436"/>
    </location>
</feature>
<dbReference type="SUPFAM" id="SSF51338">
    <property type="entry name" value="Composite domain of metallo-dependent hydrolases"/>
    <property type="match status" value="1"/>
</dbReference>
<dbReference type="PANTHER" id="PTHR43135">
    <property type="entry name" value="ALPHA-D-RIBOSE 1-METHYLPHOSPHONATE 5-TRIPHOSPHATE DIPHOSPHATASE"/>
    <property type="match status" value="1"/>
</dbReference>
<keyword evidence="4" id="KW-1185">Reference proteome</keyword>
<dbReference type="EMBL" id="FZNS01000005">
    <property type="protein sequence ID" value="SNR71825.1"/>
    <property type="molecule type" value="Genomic_DNA"/>
</dbReference>
<reference evidence="4" key="1">
    <citation type="submission" date="2017-06" db="EMBL/GenBank/DDBJ databases">
        <authorList>
            <person name="Varghese N."/>
            <person name="Submissions S."/>
        </authorList>
    </citation>
    <scope>NUCLEOTIDE SEQUENCE [LARGE SCALE GENOMIC DNA]</scope>
    <source>
        <strain evidence="4">DSM 28041</strain>
    </source>
</reference>
<dbReference type="InterPro" id="IPR011059">
    <property type="entry name" value="Metal-dep_hydrolase_composite"/>
</dbReference>
<evidence type="ECO:0000256" key="1">
    <source>
        <dbReference type="SAM" id="SignalP"/>
    </source>
</evidence>
<proteinExistence type="predicted"/>
<dbReference type="InterPro" id="IPR057744">
    <property type="entry name" value="OTAase-like"/>
</dbReference>
<dbReference type="Gene3D" id="3.20.20.140">
    <property type="entry name" value="Metal-dependent hydrolases"/>
    <property type="match status" value="1"/>
</dbReference>